<organism evidence="2 3">
    <name type="scientific">Stephania cephalantha</name>
    <dbReference type="NCBI Taxonomy" id="152367"/>
    <lineage>
        <taxon>Eukaryota</taxon>
        <taxon>Viridiplantae</taxon>
        <taxon>Streptophyta</taxon>
        <taxon>Embryophyta</taxon>
        <taxon>Tracheophyta</taxon>
        <taxon>Spermatophyta</taxon>
        <taxon>Magnoliopsida</taxon>
        <taxon>Ranunculales</taxon>
        <taxon>Menispermaceae</taxon>
        <taxon>Menispermoideae</taxon>
        <taxon>Cissampelideae</taxon>
        <taxon>Stephania</taxon>
    </lineage>
</organism>
<feature type="region of interest" description="Disordered" evidence="1">
    <location>
        <begin position="64"/>
        <end position="91"/>
    </location>
</feature>
<dbReference type="Proteomes" id="UP001419268">
    <property type="component" value="Unassembled WGS sequence"/>
</dbReference>
<proteinExistence type="predicted"/>
<evidence type="ECO:0000256" key="1">
    <source>
        <dbReference type="SAM" id="MobiDB-lite"/>
    </source>
</evidence>
<accession>A0AAP0EPJ7</accession>
<name>A0AAP0EPJ7_9MAGN</name>
<gene>
    <name evidence="2" type="ORF">Scep_025822</name>
</gene>
<evidence type="ECO:0000313" key="3">
    <source>
        <dbReference type="Proteomes" id="UP001419268"/>
    </source>
</evidence>
<evidence type="ECO:0000313" key="2">
    <source>
        <dbReference type="EMBL" id="KAK9094353.1"/>
    </source>
</evidence>
<reference evidence="2 3" key="1">
    <citation type="submission" date="2024-01" db="EMBL/GenBank/DDBJ databases">
        <title>Genome assemblies of Stephania.</title>
        <authorList>
            <person name="Yang L."/>
        </authorList>
    </citation>
    <scope>NUCLEOTIDE SEQUENCE [LARGE SCALE GENOMIC DNA]</scope>
    <source>
        <strain evidence="2">JXDWG</strain>
        <tissue evidence="2">Leaf</tissue>
    </source>
</reference>
<dbReference type="AlphaFoldDB" id="A0AAP0EPJ7"/>
<keyword evidence="3" id="KW-1185">Reference proteome</keyword>
<dbReference type="EMBL" id="JBBNAG010000011">
    <property type="protein sequence ID" value="KAK9094353.1"/>
    <property type="molecule type" value="Genomic_DNA"/>
</dbReference>
<protein>
    <submittedName>
        <fullName evidence="2">Uncharacterized protein</fullName>
    </submittedName>
</protein>
<sequence>MEIFRKFHASSHFEKGLNETHLVLIPKKNLSSSLSIGPSVCATHLIKCLQRFAMRFTSSPERAKIESGYRSKSRTFHNGDRSRQKRGDGPEPYLLILF</sequence>
<feature type="compositionally biased region" description="Basic and acidic residues" evidence="1">
    <location>
        <begin position="77"/>
        <end position="89"/>
    </location>
</feature>
<comment type="caution">
    <text evidence="2">The sequence shown here is derived from an EMBL/GenBank/DDBJ whole genome shotgun (WGS) entry which is preliminary data.</text>
</comment>